<keyword evidence="1" id="KW-0472">Membrane</keyword>
<keyword evidence="3" id="KW-1185">Reference proteome</keyword>
<feature type="transmembrane region" description="Helical" evidence="1">
    <location>
        <begin position="362"/>
        <end position="382"/>
    </location>
</feature>
<keyword evidence="1" id="KW-1133">Transmembrane helix</keyword>
<keyword evidence="1" id="KW-0812">Transmembrane</keyword>
<organism evidence="2 3">
    <name type="scientific">Entomomonas asaccharolytica</name>
    <dbReference type="NCBI Taxonomy" id="2785331"/>
    <lineage>
        <taxon>Bacteria</taxon>
        <taxon>Pseudomonadati</taxon>
        <taxon>Pseudomonadota</taxon>
        <taxon>Gammaproteobacteria</taxon>
        <taxon>Pseudomonadales</taxon>
        <taxon>Pseudomonadaceae</taxon>
        <taxon>Entomomonas</taxon>
    </lineage>
</organism>
<evidence type="ECO:0000256" key="1">
    <source>
        <dbReference type="SAM" id="Phobius"/>
    </source>
</evidence>
<accession>A0A974RY52</accession>
<proteinExistence type="predicted"/>
<dbReference type="EMBL" id="CP067393">
    <property type="protein sequence ID" value="QQP86946.1"/>
    <property type="molecule type" value="Genomic_DNA"/>
</dbReference>
<protein>
    <recommendedName>
        <fullName evidence="4">Phage-related protein</fullName>
    </recommendedName>
</protein>
<feature type="transmembrane region" description="Helical" evidence="1">
    <location>
        <begin position="280"/>
        <end position="302"/>
    </location>
</feature>
<reference evidence="2 3" key="1">
    <citation type="submission" date="2021-01" db="EMBL/GenBank/DDBJ databases">
        <title>Entomomonas sp. F2A isolated from a house cricket (Acheta domesticus).</title>
        <authorList>
            <person name="Spergser J."/>
            <person name="Busse H.-J."/>
        </authorList>
    </citation>
    <scope>NUCLEOTIDE SEQUENCE [LARGE SCALE GENOMIC DNA]</scope>
    <source>
        <strain evidence="2 3">F2A</strain>
    </source>
</reference>
<evidence type="ECO:0000313" key="2">
    <source>
        <dbReference type="EMBL" id="QQP86946.1"/>
    </source>
</evidence>
<gene>
    <name evidence="2" type="ORF">JHT90_06790</name>
</gene>
<dbReference type="RefSeq" id="WP_201095456.1">
    <property type="nucleotide sequence ID" value="NZ_CP067393.1"/>
</dbReference>
<feature type="transmembrane region" description="Helical" evidence="1">
    <location>
        <begin position="309"/>
        <end position="328"/>
    </location>
</feature>
<dbReference type="Proteomes" id="UP000595278">
    <property type="component" value="Chromosome"/>
</dbReference>
<dbReference type="AlphaFoldDB" id="A0A974RY52"/>
<sequence>MILDEFLIKLGAIADTKEVSEFSKGLQNVGKVATALVGTIGGLTAGITAFFGSALGGLDDLANLSADTNTSLSFIQKLGYAAQLSGSSVEEANASIKGLSQTIGEAANGLGRGAASFKALGLSAKNADGSIKSTEQVLGEVQAKLVGLSKQQQISLLQKLGISQSMVQLLSDTTGKMSALMAEAEALGIVTAEGADAAGEYNDAIDRLRLVTGALRTNIAVGLAPALTDMANRFKNWLVVNKDLIRDGLEKTVKFILAMFQAIVNFVTALYKVIDATIGWKAALVILMAILIKVKFAMIAAFAVNPITWIVLAIVGLIALIDDFITYLEGGESFFGDYWKPFADALASIKPILDKLKPIIDAVFSLMGKWVTFLGSLIISVFKRVATAIQVLVGIIASIADTFRTVADVASEVFQGIADFVGTVWEYISEAGKPVIDFFMNAVNSVFAAVDKVRGFFSKVIGGIKNGIKAVTGEVETTVNNNVSGAVDIAQNASAYANNSAQPSIPARYERTIQNNQDVKINISTSDPVVAGKTAASELTRQQRLSQRNNGGATAY</sequence>
<dbReference type="KEGG" id="eaz:JHT90_06790"/>
<evidence type="ECO:0000313" key="3">
    <source>
        <dbReference type="Proteomes" id="UP000595278"/>
    </source>
</evidence>
<evidence type="ECO:0008006" key="4">
    <source>
        <dbReference type="Google" id="ProtNLM"/>
    </source>
</evidence>
<name>A0A974RY52_9GAMM</name>